<evidence type="ECO:0000313" key="2">
    <source>
        <dbReference type="EMBL" id="PXA65401.1"/>
    </source>
</evidence>
<dbReference type="InterPro" id="IPR020843">
    <property type="entry name" value="ER"/>
</dbReference>
<dbReference type="GO" id="GO:0016491">
    <property type="term" value="F:oxidoreductase activity"/>
    <property type="evidence" value="ECO:0007669"/>
    <property type="project" value="InterPro"/>
</dbReference>
<evidence type="ECO:0000259" key="1">
    <source>
        <dbReference type="SMART" id="SM00829"/>
    </source>
</evidence>
<dbReference type="InterPro" id="IPR013154">
    <property type="entry name" value="ADH-like_N"/>
</dbReference>
<reference evidence="2 3" key="1">
    <citation type="submission" date="2018-05" db="EMBL/GenBank/DDBJ databases">
        <title>Genetic diversity of glacier-inhabiting Cryobacterium bacteria in China and description of Cryobacterium mengkeensis sp. nov. and Arthrobacter glacialis sp. nov.</title>
        <authorList>
            <person name="Liu Q."/>
            <person name="Xin Y.-H."/>
        </authorList>
    </citation>
    <scope>NUCLEOTIDE SEQUENCE [LARGE SCALE GENOMIC DNA]</scope>
    <source>
        <strain evidence="2 3">GP3</strain>
    </source>
</reference>
<name>A0A2V3DQV3_9MICC</name>
<dbReference type="AlphaFoldDB" id="A0A2V3DQV3"/>
<comment type="caution">
    <text evidence="2">The sequence shown here is derived from an EMBL/GenBank/DDBJ whole genome shotgun (WGS) entry which is preliminary data.</text>
</comment>
<dbReference type="InterPro" id="IPR011032">
    <property type="entry name" value="GroES-like_sf"/>
</dbReference>
<dbReference type="Pfam" id="PF13602">
    <property type="entry name" value="ADH_zinc_N_2"/>
    <property type="match status" value="1"/>
</dbReference>
<accession>A0A2V3DQV3</accession>
<proteinExistence type="predicted"/>
<evidence type="ECO:0000313" key="3">
    <source>
        <dbReference type="Proteomes" id="UP000246303"/>
    </source>
</evidence>
<dbReference type="Gene3D" id="3.90.180.10">
    <property type="entry name" value="Medium-chain alcohol dehydrogenases, catalytic domain"/>
    <property type="match status" value="1"/>
</dbReference>
<protein>
    <submittedName>
        <fullName evidence="2">NADP-dependent oxidoreductase</fullName>
    </submittedName>
</protein>
<dbReference type="InterPro" id="IPR052733">
    <property type="entry name" value="Chloroplast_QOR"/>
</dbReference>
<dbReference type="PANTHER" id="PTHR44013">
    <property type="entry name" value="ZINC-TYPE ALCOHOL DEHYDROGENASE-LIKE PROTEIN C16A3.02C"/>
    <property type="match status" value="1"/>
</dbReference>
<keyword evidence="3" id="KW-1185">Reference proteome</keyword>
<sequence>MKAFVSPSPGSQRVVLAEVAIPDISDDELLVRVHAIGVGIHDSYFLPTDAIFPYPVGIEGAGVIEAVGAKVAGHLVGDRIAFVSSMQAKGGTWAEFVAVKNGSLIVPIPHGMDFVSAAAVPVAGNTVLRALRALPPIRAGGSLFVAGGSGAIGTLAIPLAVRRGWRVGASASAANRGYLLSLGADLAVDYRDPTWPEQVLAWRPGGVDAALAIQPGTSSASLPVVKDGGSLISISGDELTRERGIQTMGVPYGLDVQQELVEVMADIVRGTLRVELERVFPFAQALDALAKVRTRHARGKIVLAME</sequence>
<dbReference type="RefSeq" id="WP_110106010.1">
    <property type="nucleotide sequence ID" value="NZ_JACBZZ010000001.1"/>
</dbReference>
<feature type="domain" description="Enoyl reductase (ER)" evidence="1">
    <location>
        <begin position="10"/>
        <end position="303"/>
    </location>
</feature>
<organism evidence="2 3">
    <name type="scientific">Arthrobacter psychrochitiniphilus</name>
    <dbReference type="NCBI Taxonomy" id="291045"/>
    <lineage>
        <taxon>Bacteria</taxon>
        <taxon>Bacillati</taxon>
        <taxon>Actinomycetota</taxon>
        <taxon>Actinomycetes</taxon>
        <taxon>Micrococcales</taxon>
        <taxon>Micrococcaceae</taxon>
        <taxon>Arthrobacter</taxon>
    </lineage>
</organism>
<dbReference type="OrthoDB" id="9790818at2"/>
<dbReference type="CDD" id="cd05289">
    <property type="entry name" value="MDR_like_2"/>
    <property type="match status" value="1"/>
</dbReference>
<dbReference type="Proteomes" id="UP000246303">
    <property type="component" value="Unassembled WGS sequence"/>
</dbReference>
<dbReference type="Gene3D" id="3.40.50.720">
    <property type="entry name" value="NAD(P)-binding Rossmann-like Domain"/>
    <property type="match status" value="1"/>
</dbReference>
<dbReference type="SUPFAM" id="SSF51735">
    <property type="entry name" value="NAD(P)-binding Rossmann-fold domains"/>
    <property type="match status" value="1"/>
</dbReference>
<dbReference type="Pfam" id="PF08240">
    <property type="entry name" value="ADH_N"/>
    <property type="match status" value="1"/>
</dbReference>
<dbReference type="PANTHER" id="PTHR44013:SF1">
    <property type="entry name" value="ZINC-TYPE ALCOHOL DEHYDROGENASE-LIKE PROTEIN C16A3.02C"/>
    <property type="match status" value="1"/>
</dbReference>
<dbReference type="SUPFAM" id="SSF50129">
    <property type="entry name" value="GroES-like"/>
    <property type="match status" value="1"/>
</dbReference>
<gene>
    <name evidence="2" type="ORF">CVS29_09020</name>
</gene>
<dbReference type="EMBL" id="QHLZ01000005">
    <property type="protein sequence ID" value="PXA65401.1"/>
    <property type="molecule type" value="Genomic_DNA"/>
</dbReference>
<dbReference type="SMART" id="SM00829">
    <property type="entry name" value="PKS_ER"/>
    <property type="match status" value="1"/>
</dbReference>
<dbReference type="InterPro" id="IPR036291">
    <property type="entry name" value="NAD(P)-bd_dom_sf"/>
</dbReference>